<gene>
    <name evidence="1" type="ORF">RHIMIDRAFT_264074</name>
</gene>
<accession>A0A2G4SK42</accession>
<dbReference type="GeneID" id="35442715"/>
<reference evidence="1 2" key="1">
    <citation type="journal article" date="2016" name="Proc. Natl. Acad. Sci. U.S.A.">
        <title>Lipid metabolic changes in an early divergent fungus govern the establishment of a mutualistic symbiosis with endobacteria.</title>
        <authorList>
            <person name="Lastovetsky O.A."/>
            <person name="Gaspar M.L."/>
            <person name="Mondo S.J."/>
            <person name="LaButti K.M."/>
            <person name="Sandor L."/>
            <person name="Grigoriev I.V."/>
            <person name="Henry S.A."/>
            <person name="Pawlowska T.E."/>
        </authorList>
    </citation>
    <scope>NUCLEOTIDE SEQUENCE [LARGE SCALE GENOMIC DNA]</scope>
    <source>
        <strain evidence="1 2">ATCC 52813</strain>
    </source>
</reference>
<keyword evidence="2" id="KW-1185">Reference proteome</keyword>
<protein>
    <submittedName>
        <fullName evidence="1">Uncharacterized protein</fullName>
    </submittedName>
</protein>
<organism evidence="1 2">
    <name type="scientific">Rhizopus microsporus ATCC 52813</name>
    <dbReference type="NCBI Taxonomy" id="1340429"/>
    <lineage>
        <taxon>Eukaryota</taxon>
        <taxon>Fungi</taxon>
        <taxon>Fungi incertae sedis</taxon>
        <taxon>Mucoromycota</taxon>
        <taxon>Mucoromycotina</taxon>
        <taxon>Mucoromycetes</taxon>
        <taxon>Mucorales</taxon>
        <taxon>Mucorineae</taxon>
        <taxon>Rhizopodaceae</taxon>
        <taxon>Rhizopus</taxon>
    </lineage>
</organism>
<sequence>MIITRDQAICMLFCVENNPENVARYEEKIAAFGEIDICYEKDPKKPILAPSSQIHKNLSTYHPYPVSSSEKMADLENSKVVIETNKEV</sequence>
<evidence type="ECO:0000313" key="2">
    <source>
        <dbReference type="Proteomes" id="UP000242254"/>
    </source>
</evidence>
<dbReference type="Proteomes" id="UP000242254">
    <property type="component" value="Unassembled WGS sequence"/>
</dbReference>
<dbReference type="EMBL" id="KZ303860">
    <property type="protein sequence ID" value="PHZ09135.1"/>
    <property type="molecule type" value="Genomic_DNA"/>
</dbReference>
<proteinExistence type="predicted"/>
<evidence type="ECO:0000313" key="1">
    <source>
        <dbReference type="EMBL" id="PHZ09135.1"/>
    </source>
</evidence>
<dbReference type="AlphaFoldDB" id="A0A2G4SK42"/>
<name>A0A2G4SK42_RHIZD</name>
<dbReference type="RefSeq" id="XP_023462843.1">
    <property type="nucleotide sequence ID" value="XM_023611726.1"/>
</dbReference>